<feature type="compositionally biased region" description="Basic and acidic residues" evidence="1">
    <location>
        <begin position="76"/>
        <end position="89"/>
    </location>
</feature>
<feature type="compositionally biased region" description="Basic residues" evidence="1">
    <location>
        <begin position="90"/>
        <end position="101"/>
    </location>
</feature>
<organism evidence="2 3">
    <name type="scientific">Porites evermanni</name>
    <dbReference type="NCBI Taxonomy" id="104178"/>
    <lineage>
        <taxon>Eukaryota</taxon>
        <taxon>Metazoa</taxon>
        <taxon>Cnidaria</taxon>
        <taxon>Anthozoa</taxon>
        <taxon>Hexacorallia</taxon>
        <taxon>Scleractinia</taxon>
        <taxon>Fungiina</taxon>
        <taxon>Poritidae</taxon>
        <taxon>Porites</taxon>
    </lineage>
</organism>
<evidence type="ECO:0008006" key="4">
    <source>
        <dbReference type="Google" id="ProtNLM"/>
    </source>
</evidence>
<dbReference type="Gene3D" id="3.60.10.10">
    <property type="entry name" value="Endonuclease/exonuclease/phosphatase"/>
    <property type="match status" value="1"/>
</dbReference>
<feature type="compositionally biased region" description="Acidic residues" evidence="1">
    <location>
        <begin position="1"/>
        <end position="13"/>
    </location>
</feature>
<protein>
    <recommendedName>
        <fullName evidence="4">Endonuclease/exonuclease/phosphatase domain-containing protein</fullName>
    </recommendedName>
</protein>
<proteinExistence type="predicted"/>
<accession>A0ABN8MEQ3</accession>
<dbReference type="EMBL" id="CALNXI010000481">
    <property type="protein sequence ID" value="CAH3027963.1"/>
    <property type="molecule type" value="Genomic_DNA"/>
</dbReference>
<evidence type="ECO:0000313" key="2">
    <source>
        <dbReference type="EMBL" id="CAH3027963.1"/>
    </source>
</evidence>
<gene>
    <name evidence="2" type="ORF">PEVE_00032822</name>
</gene>
<name>A0ABN8MEQ3_9CNID</name>
<dbReference type="SUPFAM" id="SSF56219">
    <property type="entry name" value="DNase I-like"/>
    <property type="match status" value="1"/>
</dbReference>
<feature type="region of interest" description="Disordered" evidence="1">
    <location>
        <begin position="71"/>
        <end position="104"/>
    </location>
</feature>
<dbReference type="InterPro" id="IPR036691">
    <property type="entry name" value="Endo/exonu/phosph_ase_sf"/>
</dbReference>
<comment type="caution">
    <text evidence="2">The sequence shown here is derived from an EMBL/GenBank/DDBJ whole genome shotgun (WGS) entry which is preliminary data.</text>
</comment>
<feature type="compositionally biased region" description="Polar residues" evidence="1">
    <location>
        <begin position="14"/>
        <end position="31"/>
    </location>
</feature>
<sequence length="249" mass="28032">MDDDSPTIEETTMDQDSSNSTIQDYASASEENTMELITEPQSSSHSAGSGRKPAKILDAFIPFHKLTAPTLVTSKPVREHTPDSDELSPKPKKPNTSRTNKHKNETLVSDSLISAFHSKWKGPSFWSPALGKQGGTVILVRENSCFEIKKWQRDSSGRIVSILASLGELNFNLVIIYAPTNLIERKCDTNLCEGKIFFDSLRHFFFPHSLKIIGGDFNCFESEFDKFQGNICISSDLRDFRTLHRWIDI</sequence>
<evidence type="ECO:0000256" key="1">
    <source>
        <dbReference type="SAM" id="MobiDB-lite"/>
    </source>
</evidence>
<reference evidence="2 3" key="1">
    <citation type="submission" date="2022-05" db="EMBL/GenBank/DDBJ databases">
        <authorList>
            <consortium name="Genoscope - CEA"/>
            <person name="William W."/>
        </authorList>
    </citation>
    <scope>NUCLEOTIDE SEQUENCE [LARGE SCALE GENOMIC DNA]</scope>
</reference>
<keyword evidence="3" id="KW-1185">Reference proteome</keyword>
<feature type="region of interest" description="Disordered" evidence="1">
    <location>
        <begin position="1"/>
        <end position="51"/>
    </location>
</feature>
<evidence type="ECO:0000313" key="3">
    <source>
        <dbReference type="Proteomes" id="UP001159427"/>
    </source>
</evidence>
<dbReference type="Proteomes" id="UP001159427">
    <property type="component" value="Unassembled WGS sequence"/>
</dbReference>